<feature type="transmembrane region" description="Helical" evidence="8">
    <location>
        <begin position="175"/>
        <end position="196"/>
    </location>
</feature>
<evidence type="ECO:0000313" key="11">
    <source>
        <dbReference type="EMBL" id="GGF26858.1"/>
    </source>
</evidence>
<keyword evidence="5 11" id="KW-0067">ATP-binding</keyword>
<evidence type="ECO:0000259" key="10">
    <source>
        <dbReference type="PROSITE" id="PS50929"/>
    </source>
</evidence>
<feature type="domain" description="ABC transmembrane type-1" evidence="10">
    <location>
        <begin position="37"/>
        <end position="320"/>
    </location>
</feature>
<dbReference type="EMBL" id="BMJQ01000009">
    <property type="protein sequence ID" value="GGF26858.1"/>
    <property type="molecule type" value="Genomic_DNA"/>
</dbReference>
<dbReference type="PROSITE" id="PS50893">
    <property type="entry name" value="ABC_TRANSPORTER_2"/>
    <property type="match status" value="1"/>
</dbReference>
<evidence type="ECO:0000256" key="6">
    <source>
        <dbReference type="ARBA" id="ARBA00022989"/>
    </source>
</evidence>
<dbReference type="PROSITE" id="PS50929">
    <property type="entry name" value="ABC_TM1F"/>
    <property type="match status" value="1"/>
</dbReference>
<dbReference type="GO" id="GO:0005524">
    <property type="term" value="F:ATP binding"/>
    <property type="evidence" value="ECO:0007669"/>
    <property type="project" value="UniProtKB-KW"/>
</dbReference>
<keyword evidence="2" id="KW-0813">Transport</keyword>
<dbReference type="InterPro" id="IPR039421">
    <property type="entry name" value="Type_1_exporter"/>
</dbReference>
<dbReference type="InterPro" id="IPR011527">
    <property type="entry name" value="ABC1_TM_dom"/>
</dbReference>
<evidence type="ECO:0000313" key="12">
    <source>
        <dbReference type="Proteomes" id="UP000646365"/>
    </source>
</evidence>
<evidence type="ECO:0000256" key="3">
    <source>
        <dbReference type="ARBA" id="ARBA00022692"/>
    </source>
</evidence>
<gene>
    <name evidence="11" type="ORF">GCM10011611_36100</name>
</gene>
<dbReference type="SUPFAM" id="SSF90123">
    <property type="entry name" value="ABC transporter transmembrane region"/>
    <property type="match status" value="1"/>
</dbReference>
<dbReference type="SUPFAM" id="SSF52540">
    <property type="entry name" value="P-loop containing nucleoside triphosphate hydrolases"/>
    <property type="match status" value="1"/>
</dbReference>
<proteinExistence type="predicted"/>
<dbReference type="InterPro" id="IPR003593">
    <property type="entry name" value="AAA+_ATPase"/>
</dbReference>
<dbReference type="GO" id="GO:0034040">
    <property type="term" value="F:ATPase-coupled lipid transmembrane transporter activity"/>
    <property type="evidence" value="ECO:0007669"/>
    <property type="project" value="TreeGrafter"/>
</dbReference>
<evidence type="ECO:0000256" key="7">
    <source>
        <dbReference type="ARBA" id="ARBA00023136"/>
    </source>
</evidence>
<dbReference type="InterPro" id="IPR036640">
    <property type="entry name" value="ABC1_TM_sf"/>
</dbReference>
<feature type="transmembrane region" description="Helical" evidence="8">
    <location>
        <begin position="288"/>
        <end position="308"/>
    </location>
</feature>
<dbReference type="Gene3D" id="1.20.1560.10">
    <property type="entry name" value="ABC transporter type 1, transmembrane domain"/>
    <property type="match status" value="1"/>
</dbReference>
<evidence type="ECO:0000259" key="9">
    <source>
        <dbReference type="PROSITE" id="PS50893"/>
    </source>
</evidence>
<dbReference type="GO" id="GO:0005886">
    <property type="term" value="C:plasma membrane"/>
    <property type="evidence" value="ECO:0007669"/>
    <property type="project" value="UniProtKB-SubCell"/>
</dbReference>
<evidence type="ECO:0000256" key="1">
    <source>
        <dbReference type="ARBA" id="ARBA00004651"/>
    </source>
</evidence>
<accession>A0A8J2YV74</accession>
<dbReference type="Proteomes" id="UP000646365">
    <property type="component" value="Unassembled WGS sequence"/>
</dbReference>
<dbReference type="PANTHER" id="PTHR24221:SF654">
    <property type="entry name" value="ATP-BINDING CASSETTE SUB-FAMILY B MEMBER 6"/>
    <property type="match status" value="1"/>
</dbReference>
<comment type="caution">
    <text evidence="11">The sequence shown here is derived from an EMBL/GenBank/DDBJ whole genome shotgun (WGS) entry which is preliminary data.</text>
</comment>
<keyword evidence="12" id="KW-1185">Reference proteome</keyword>
<reference evidence="11" key="1">
    <citation type="journal article" date="2014" name="Int. J. Syst. Evol. Microbiol.">
        <title>Complete genome sequence of Corynebacterium casei LMG S-19264T (=DSM 44701T), isolated from a smear-ripened cheese.</title>
        <authorList>
            <consortium name="US DOE Joint Genome Institute (JGI-PGF)"/>
            <person name="Walter F."/>
            <person name="Albersmeier A."/>
            <person name="Kalinowski J."/>
            <person name="Ruckert C."/>
        </authorList>
    </citation>
    <scope>NUCLEOTIDE SEQUENCE</scope>
    <source>
        <strain evidence="11">CGMCC 1.15725</strain>
    </source>
</reference>
<feature type="transmembrane region" description="Helical" evidence="8">
    <location>
        <begin position="69"/>
        <end position="90"/>
    </location>
</feature>
<dbReference type="Pfam" id="PF00005">
    <property type="entry name" value="ABC_tran"/>
    <property type="match status" value="1"/>
</dbReference>
<dbReference type="PROSITE" id="PS00211">
    <property type="entry name" value="ABC_TRANSPORTER_1"/>
    <property type="match status" value="1"/>
</dbReference>
<dbReference type="InterPro" id="IPR017871">
    <property type="entry name" value="ABC_transporter-like_CS"/>
</dbReference>
<dbReference type="Pfam" id="PF00664">
    <property type="entry name" value="ABC_membrane"/>
    <property type="match status" value="1"/>
</dbReference>
<keyword evidence="7 8" id="KW-0472">Membrane</keyword>
<dbReference type="SMART" id="SM00382">
    <property type="entry name" value="AAA"/>
    <property type="match status" value="1"/>
</dbReference>
<dbReference type="RefSeq" id="WP_189048260.1">
    <property type="nucleotide sequence ID" value="NZ_BMJQ01000009.1"/>
</dbReference>
<feature type="transmembrane region" description="Helical" evidence="8">
    <location>
        <begin position="258"/>
        <end position="282"/>
    </location>
</feature>
<name>A0A8J2YV74_9PROT</name>
<feature type="domain" description="ABC transporter" evidence="9">
    <location>
        <begin position="354"/>
        <end position="589"/>
    </location>
</feature>
<evidence type="ECO:0000256" key="2">
    <source>
        <dbReference type="ARBA" id="ARBA00022448"/>
    </source>
</evidence>
<feature type="transmembrane region" description="Helical" evidence="8">
    <location>
        <begin position="36"/>
        <end position="57"/>
    </location>
</feature>
<feature type="transmembrane region" description="Helical" evidence="8">
    <location>
        <begin position="146"/>
        <end position="169"/>
    </location>
</feature>
<dbReference type="PANTHER" id="PTHR24221">
    <property type="entry name" value="ATP-BINDING CASSETTE SUB-FAMILY B"/>
    <property type="match status" value="1"/>
</dbReference>
<organism evidence="11 12">
    <name type="scientific">Aliidongia dinghuensis</name>
    <dbReference type="NCBI Taxonomy" id="1867774"/>
    <lineage>
        <taxon>Bacteria</taxon>
        <taxon>Pseudomonadati</taxon>
        <taxon>Pseudomonadota</taxon>
        <taxon>Alphaproteobacteria</taxon>
        <taxon>Rhodospirillales</taxon>
        <taxon>Dongiaceae</taxon>
        <taxon>Aliidongia</taxon>
    </lineage>
</organism>
<evidence type="ECO:0000256" key="8">
    <source>
        <dbReference type="SAM" id="Phobius"/>
    </source>
</evidence>
<keyword evidence="6 8" id="KW-1133">Transmembrane helix</keyword>
<dbReference type="AlphaFoldDB" id="A0A8J2YV74"/>
<reference evidence="11" key="2">
    <citation type="submission" date="2020-09" db="EMBL/GenBank/DDBJ databases">
        <authorList>
            <person name="Sun Q."/>
            <person name="Zhou Y."/>
        </authorList>
    </citation>
    <scope>NUCLEOTIDE SEQUENCE</scope>
    <source>
        <strain evidence="11">CGMCC 1.15725</strain>
    </source>
</reference>
<dbReference type="FunFam" id="3.40.50.300:FF:000287">
    <property type="entry name" value="Multidrug ABC transporter ATP-binding protein"/>
    <property type="match status" value="1"/>
</dbReference>
<dbReference type="InterPro" id="IPR003439">
    <property type="entry name" value="ABC_transporter-like_ATP-bd"/>
</dbReference>
<evidence type="ECO:0000256" key="5">
    <source>
        <dbReference type="ARBA" id="ARBA00022840"/>
    </source>
</evidence>
<dbReference type="Gene3D" id="3.40.50.300">
    <property type="entry name" value="P-loop containing nucleotide triphosphate hydrolases"/>
    <property type="match status" value="1"/>
</dbReference>
<sequence length="597" mass="64304">MSALSPTVRSALRPEPEPENVRRFVLRHLAADLPRVLWFVFGQVMFVGLTVASTRLIGDAVDLAGHDTALATFVARFGAILGVFALAVLFRWLADRAINGHTADAMAAIYQAGFEKCQGFDTSWHADAFAGSTARKVTRGAQGYDIFVSVCYFLFLPSVLLVLITAATIVGDSALASTAMLLGAVVYFTAIGWFNLTRVMPLMKEAFAQDSKITGELVDVLGNNAAVKSWAMEPNEQGRFHKVVGTWHAKILRGWNGAVNSGALSSSISSVVLILPIAIVVIEARSGLVEAGTVAMVIGAGFVLRGWLGNMGQGMREAQNAVSEMTELLTLLTRPNEAEEDAGLAEFKPGPGAIRFDRLCFRYAEANGAVFEDLSVEIEAGQTVALVGPSGSGKSTFVKLLLGLYRPDGGRILIDDQDVGLCTRASVRREIALVPQDPVLFHRTIADNIAYGAPAATREAIRDAARRARLDDMILGLPDGYETLVGERGVKLSGGERQRVAIARALVAPRPVLVFDEATSSLDTANEQAIQQALGQAMRDRTTIIVAHRLSTVRHADRILVFDRGRIVEDGSHEQLAKRPGGLYARLLDADREQRAA</sequence>
<evidence type="ECO:0000256" key="4">
    <source>
        <dbReference type="ARBA" id="ARBA00022741"/>
    </source>
</evidence>
<keyword evidence="3 8" id="KW-0812">Transmembrane</keyword>
<dbReference type="InterPro" id="IPR027417">
    <property type="entry name" value="P-loop_NTPase"/>
</dbReference>
<dbReference type="GO" id="GO:0140359">
    <property type="term" value="F:ABC-type transporter activity"/>
    <property type="evidence" value="ECO:0007669"/>
    <property type="project" value="InterPro"/>
</dbReference>
<dbReference type="GO" id="GO:0016887">
    <property type="term" value="F:ATP hydrolysis activity"/>
    <property type="evidence" value="ECO:0007669"/>
    <property type="project" value="InterPro"/>
</dbReference>
<comment type="subcellular location">
    <subcellularLocation>
        <location evidence="1">Cell membrane</location>
        <topology evidence="1">Multi-pass membrane protein</topology>
    </subcellularLocation>
</comment>
<protein>
    <submittedName>
        <fullName evidence="11">Multidrug ABC transporter ATP-binding protein</fullName>
    </submittedName>
</protein>
<keyword evidence="4" id="KW-0547">Nucleotide-binding</keyword>